<organism evidence="2 3">
    <name type="scientific">Liparis tanakae</name>
    <name type="common">Tanaka's snailfish</name>
    <dbReference type="NCBI Taxonomy" id="230148"/>
    <lineage>
        <taxon>Eukaryota</taxon>
        <taxon>Metazoa</taxon>
        <taxon>Chordata</taxon>
        <taxon>Craniata</taxon>
        <taxon>Vertebrata</taxon>
        <taxon>Euteleostomi</taxon>
        <taxon>Actinopterygii</taxon>
        <taxon>Neopterygii</taxon>
        <taxon>Teleostei</taxon>
        <taxon>Neoteleostei</taxon>
        <taxon>Acanthomorphata</taxon>
        <taxon>Eupercaria</taxon>
        <taxon>Perciformes</taxon>
        <taxon>Cottioidei</taxon>
        <taxon>Cottales</taxon>
        <taxon>Liparidae</taxon>
        <taxon>Liparis</taxon>
    </lineage>
</organism>
<dbReference type="Proteomes" id="UP000314294">
    <property type="component" value="Unassembled WGS sequence"/>
</dbReference>
<feature type="compositionally biased region" description="Polar residues" evidence="1">
    <location>
        <begin position="21"/>
        <end position="32"/>
    </location>
</feature>
<evidence type="ECO:0000256" key="1">
    <source>
        <dbReference type="SAM" id="MobiDB-lite"/>
    </source>
</evidence>
<evidence type="ECO:0000313" key="2">
    <source>
        <dbReference type="EMBL" id="TNN38780.1"/>
    </source>
</evidence>
<gene>
    <name evidence="2" type="ORF">EYF80_051055</name>
</gene>
<reference evidence="2 3" key="1">
    <citation type="submission" date="2019-03" db="EMBL/GenBank/DDBJ databases">
        <title>First draft genome of Liparis tanakae, snailfish: a comprehensive survey of snailfish specific genes.</title>
        <authorList>
            <person name="Kim W."/>
            <person name="Song I."/>
            <person name="Jeong J.-H."/>
            <person name="Kim D."/>
            <person name="Kim S."/>
            <person name="Ryu S."/>
            <person name="Song J.Y."/>
            <person name="Lee S.K."/>
        </authorList>
    </citation>
    <scope>NUCLEOTIDE SEQUENCE [LARGE SCALE GENOMIC DNA]</scope>
    <source>
        <tissue evidence="2">Muscle</tissue>
    </source>
</reference>
<accession>A0A4Z2FD07</accession>
<name>A0A4Z2FD07_9TELE</name>
<sequence length="166" mass="17698">MVAAAGRVFSRGVDDEASSRAPVSSSTWTGEDNNNKRGFSRKSQSQISSKEDEDVHLTNPPLEGSTSPQTSRADVDKINERAGSLCLARGLVTPQDRAFQPITVPSSQGPWRARSAHMRNRYSSTRPLTATPPGGRSLGRQPSHREPAGGMAPAMTVLSATVLPST</sequence>
<protein>
    <submittedName>
        <fullName evidence="2">Uncharacterized protein</fullName>
    </submittedName>
</protein>
<dbReference type="AlphaFoldDB" id="A0A4Z2FD07"/>
<keyword evidence="3" id="KW-1185">Reference proteome</keyword>
<feature type="region of interest" description="Disordered" evidence="1">
    <location>
        <begin position="99"/>
        <end position="166"/>
    </location>
</feature>
<comment type="caution">
    <text evidence="2">The sequence shown here is derived from an EMBL/GenBank/DDBJ whole genome shotgun (WGS) entry which is preliminary data.</text>
</comment>
<proteinExistence type="predicted"/>
<dbReference type="EMBL" id="SRLO01001339">
    <property type="protein sequence ID" value="TNN38780.1"/>
    <property type="molecule type" value="Genomic_DNA"/>
</dbReference>
<feature type="region of interest" description="Disordered" evidence="1">
    <location>
        <begin position="1"/>
        <end position="77"/>
    </location>
</feature>
<evidence type="ECO:0000313" key="3">
    <source>
        <dbReference type="Proteomes" id="UP000314294"/>
    </source>
</evidence>